<dbReference type="GO" id="GO:0022857">
    <property type="term" value="F:transmembrane transporter activity"/>
    <property type="evidence" value="ECO:0007669"/>
    <property type="project" value="InterPro"/>
</dbReference>
<keyword evidence="2" id="KW-0813">Transport</keyword>
<evidence type="ECO:0000313" key="8">
    <source>
        <dbReference type="Proteomes" id="UP000001930"/>
    </source>
</evidence>
<organism evidence="7 8">
    <name type="scientific">Burkholderia thailandensis (strain ATCC 700388 / DSM 13276 / CCUG 48851 / CIP 106301 / E264)</name>
    <dbReference type="NCBI Taxonomy" id="271848"/>
    <lineage>
        <taxon>Bacteria</taxon>
        <taxon>Pseudomonadati</taxon>
        <taxon>Pseudomonadota</taxon>
        <taxon>Betaproteobacteria</taxon>
        <taxon>Burkholderiales</taxon>
        <taxon>Burkholderiaceae</taxon>
        <taxon>Burkholderia</taxon>
        <taxon>pseudomallei group</taxon>
    </lineage>
</organism>
<evidence type="ECO:0000256" key="2">
    <source>
        <dbReference type="ARBA" id="ARBA00022448"/>
    </source>
</evidence>
<dbReference type="HOGENOM" id="CLU_013927_2_0_4"/>
<accession>Q2T937</accession>
<dbReference type="PANTHER" id="PTHR30509">
    <property type="entry name" value="P-HYDROXYBENZOIC ACID EFFLUX PUMP SUBUNIT-RELATED"/>
    <property type="match status" value="1"/>
</dbReference>
<keyword evidence="4" id="KW-0812">Transmembrane</keyword>
<evidence type="ECO:0000256" key="4">
    <source>
        <dbReference type="ARBA" id="ARBA00022692"/>
    </source>
</evidence>
<keyword evidence="5" id="KW-1133">Transmembrane helix</keyword>
<gene>
    <name evidence="7" type="ordered locus">BTH_II0110</name>
</gene>
<dbReference type="GO" id="GO:0005886">
    <property type="term" value="C:plasma membrane"/>
    <property type="evidence" value="ECO:0007669"/>
    <property type="project" value="UniProtKB-SubCell"/>
</dbReference>
<sequence length="749" mass="81137">MKYLLESPLACGTFLPHGPLPCAATRVASWRGSKRSVVVPIRRTRTATVASSPSVPSKEFDVSHASVAPLRSRDPLSIDHRKLFFSISTFIAAALVLLISFTVSFPRPWWALLTVYVTAQPMAGAFRPKVLYRLAGIAAGAMVAIVVAPNLQNSPLLLVLCLALWIGFCIYLAVLDRTPRAFLFQMAAFSSAVICLPYLDDPADIFITAISRVEEMTVAILCVTVAHMVLRPAGVRPVIHERALSFLDDACRWTAEAFGTHHARLEHEHRRKLAADVVELGMIAMNLPFDQRFALATRETVTALQHRLAALLSIASAAANRLDRLRSLNAVDAETAALIDSLIVDLRASQEVGDALDIDLASRCRALAAKRLRDPAWTSLLAASLFDRTADFIDTLHAARSLVRTFGDSDVELERHARLVDGAHRFRLARDHGLALLAGAATTTAIMIYCAVWILLAWPSGSATAAFAALVTCSFAAQDDPAPAIGRYLVATLTTFPLAALYLFVILPRVDGAGMLILTLAPAFLWMGYIQADPARSARALPMFSCFIVAMGFLDRFQADFATFVNTGLAQVGGIVTTLVVTKLFRSASTRWTAYRIVRQNWAELAQMADPREALDAQAWTARAVDRLGQVASRVALADPGDALHAVDGLSDLRIGRNIIQVRQRIGRGSARTRHAIERALGEVSNLYRARADASLPVPASAPLLRALDLAIHSAAHDPAGRDDATLLALVGMRCNLLPNVQPIEGGAR</sequence>
<keyword evidence="8" id="KW-1185">Reference proteome</keyword>
<comment type="subcellular location">
    <subcellularLocation>
        <location evidence="1">Cell membrane</location>
        <topology evidence="1">Multi-pass membrane protein</topology>
    </subcellularLocation>
</comment>
<dbReference type="InterPro" id="IPR006726">
    <property type="entry name" value="PHBA_efflux_AaeB/fusaric-R"/>
</dbReference>
<evidence type="ECO:0000256" key="5">
    <source>
        <dbReference type="ARBA" id="ARBA00022989"/>
    </source>
</evidence>
<dbReference type="Pfam" id="PF04632">
    <property type="entry name" value="FUSC"/>
    <property type="match status" value="1"/>
</dbReference>
<proteinExistence type="predicted"/>
<dbReference type="PANTHER" id="PTHR30509:SF9">
    <property type="entry name" value="MULTIDRUG RESISTANCE PROTEIN MDTO"/>
    <property type="match status" value="1"/>
</dbReference>
<name>Q2T937_BURTA</name>
<dbReference type="Proteomes" id="UP000001930">
    <property type="component" value="Chromosome II"/>
</dbReference>
<evidence type="ECO:0000313" key="7">
    <source>
        <dbReference type="EMBL" id="ABC35644.1"/>
    </source>
</evidence>
<evidence type="ECO:0000256" key="3">
    <source>
        <dbReference type="ARBA" id="ARBA00022475"/>
    </source>
</evidence>
<dbReference type="AlphaFoldDB" id="Q2T937"/>
<evidence type="ECO:0000256" key="1">
    <source>
        <dbReference type="ARBA" id="ARBA00004651"/>
    </source>
</evidence>
<dbReference type="KEGG" id="bte:BTH_II0110"/>
<keyword evidence="3" id="KW-1003">Cell membrane</keyword>
<evidence type="ECO:0000256" key="6">
    <source>
        <dbReference type="ARBA" id="ARBA00023136"/>
    </source>
</evidence>
<keyword evidence="6" id="KW-0472">Membrane</keyword>
<dbReference type="EMBL" id="CP000085">
    <property type="protein sequence ID" value="ABC35644.1"/>
    <property type="molecule type" value="Genomic_DNA"/>
</dbReference>
<reference evidence="7 8" key="1">
    <citation type="journal article" date="2005" name="BMC Genomics">
        <title>Bacterial genome adaptation to niches: divergence of the potential virulence genes in three Burkholderia species of different survival strategies.</title>
        <authorList>
            <person name="Kim H.S."/>
            <person name="Schell M.A."/>
            <person name="Yu Y."/>
            <person name="Ulrich R.L."/>
            <person name="Sarria S.H."/>
            <person name="Nierman W.C."/>
            <person name="DeShazer D."/>
        </authorList>
    </citation>
    <scope>NUCLEOTIDE SEQUENCE [LARGE SCALE GENOMIC DNA]</scope>
    <source>
        <strain evidence="8">ATCC 700388 / DSM 13276 / CCUG 48851 / CIP 106301 / E264</strain>
    </source>
</reference>
<protein>
    <submittedName>
        <fullName evidence="7">Fusaric acid resistance protein, putative</fullName>
    </submittedName>
</protein>